<dbReference type="Proteomes" id="UP000005239">
    <property type="component" value="Unassembled WGS sequence"/>
</dbReference>
<reference evidence="2" key="1">
    <citation type="journal article" date="2008" name="Nat. Genet.">
        <title>The Pristionchus pacificus genome provides a unique perspective on nematode lifestyle and parasitism.</title>
        <authorList>
            <person name="Dieterich C."/>
            <person name="Clifton S.W."/>
            <person name="Schuster L.N."/>
            <person name="Chinwalla A."/>
            <person name="Delehaunty K."/>
            <person name="Dinkelacker I."/>
            <person name="Fulton L."/>
            <person name="Fulton R."/>
            <person name="Godfrey J."/>
            <person name="Minx P."/>
            <person name="Mitreva M."/>
            <person name="Roeseler W."/>
            <person name="Tian H."/>
            <person name="Witte H."/>
            <person name="Yang S.P."/>
            <person name="Wilson R.K."/>
            <person name="Sommer R.J."/>
        </authorList>
    </citation>
    <scope>NUCLEOTIDE SEQUENCE [LARGE SCALE GENOMIC DNA]</scope>
    <source>
        <strain evidence="2">PS312</strain>
    </source>
</reference>
<accession>A0A8R1UTN7</accession>
<reference evidence="1" key="2">
    <citation type="submission" date="2022-06" db="UniProtKB">
        <authorList>
            <consortium name="EnsemblMetazoa"/>
        </authorList>
    </citation>
    <scope>IDENTIFICATION</scope>
    <source>
        <strain evidence="1">PS312</strain>
    </source>
</reference>
<evidence type="ECO:0000313" key="2">
    <source>
        <dbReference type="Proteomes" id="UP000005239"/>
    </source>
</evidence>
<dbReference type="AlphaFoldDB" id="A0A2A6CZT2"/>
<accession>A0A2A6CZT2</accession>
<keyword evidence="2" id="KW-1185">Reference proteome</keyword>
<protein>
    <submittedName>
        <fullName evidence="1">Uncharacterized protein</fullName>
    </submittedName>
</protein>
<dbReference type="EnsemblMetazoa" id="PPA38485.1">
    <property type="protein sequence ID" value="PPA38485.1"/>
    <property type="gene ID" value="WBGene00276854"/>
</dbReference>
<organism evidence="1 2">
    <name type="scientific">Pristionchus pacificus</name>
    <name type="common">Parasitic nematode worm</name>
    <dbReference type="NCBI Taxonomy" id="54126"/>
    <lineage>
        <taxon>Eukaryota</taxon>
        <taxon>Metazoa</taxon>
        <taxon>Ecdysozoa</taxon>
        <taxon>Nematoda</taxon>
        <taxon>Chromadorea</taxon>
        <taxon>Rhabditida</taxon>
        <taxon>Rhabditina</taxon>
        <taxon>Diplogasteromorpha</taxon>
        <taxon>Diplogasteroidea</taxon>
        <taxon>Neodiplogasteridae</taxon>
        <taxon>Pristionchus</taxon>
    </lineage>
</organism>
<proteinExistence type="predicted"/>
<sequence>MSIFTSKLHETIARIRIDLDVADDFFNRDRPSLYKVFSKNIRMILSGMVLFRTVLLLLFLKLIRDESDKCGDSEENRNMFPVNHLWWNKKKFIEMGNDVDIGFEYSLHD</sequence>
<evidence type="ECO:0000313" key="1">
    <source>
        <dbReference type="EnsemblMetazoa" id="PPA38485.1"/>
    </source>
</evidence>
<gene>
    <name evidence="1" type="primary">WBGene00276854</name>
</gene>
<name>A0A2A6CZT2_PRIPA</name>